<dbReference type="Ensembl" id="ENSECRT00000020766.1">
    <property type="protein sequence ID" value="ENSECRP00000020329.1"/>
    <property type="gene ID" value="ENSECRG00000013655.1"/>
</dbReference>
<name>A0A8C4SR71_ERPCA</name>
<evidence type="ECO:0000313" key="1">
    <source>
        <dbReference type="Ensembl" id="ENSECRP00000020329.1"/>
    </source>
</evidence>
<dbReference type="AlphaFoldDB" id="A0A8C4SR71"/>
<organism evidence="1 2">
    <name type="scientific">Erpetoichthys calabaricus</name>
    <name type="common">Rope fish</name>
    <name type="synonym">Calamoichthys calabaricus</name>
    <dbReference type="NCBI Taxonomy" id="27687"/>
    <lineage>
        <taxon>Eukaryota</taxon>
        <taxon>Metazoa</taxon>
        <taxon>Chordata</taxon>
        <taxon>Craniata</taxon>
        <taxon>Vertebrata</taxon>
        <taxon>Euteleostomi</taxon>
        <taxon>Actinopterygii</taxon>
        <taxon>Polypteriformes</taxon>
        <taxon>Polypteridae</taxon>
        <taxon>Erpetoichthys</taxon>
    </lineage>
</organism>
<evidence type="ECO:0000313" key="2">
    <source>
        <dbReference type="Proteomes" id="UP000694620"/>
    </source>
</evidence>
<protein>
    <submittedName>
        <fullName evidence="1">Uncharacterized protein</fullName>
    </submittedName>
</protein>
<keyword evidence="2" id="KW-1185">Reference proteome</keyword>
<proteinExistence type="predicted"/>
<sequence>MNAILQNLTQLPFDKIPHCITAKDHQSTSDSCVIRMVVRQGKVDKDPVIGFHLMITFIPFKLEVFNHIDTFNKFIVAFGKLTL</sequence>
<dbReference type="Proteomes" id="UP000694620">
    <property type="component" value="Chromosome 12"/>
</dbReference>
<dbReference type="InterPro" id="IPR032710">
    <property type="entry name" value="NTF2-like_dom_sf"/>
</dbReference>
<dbReference type="SUPFAM" id="SSF54427">
    <property type="entry name" value="NTF2-like"/>
    <property type="match status" value="1"/>
</dbReference>
<reference evidence="1" key="1">
    <citation type="submission" date="2021-06" db="EMBL/GenBank/DDBJ databases">
        <authorList>
            <consortium name="Wellcome Sanger Institute Data Sharing"/>
        </authorList>
    </citation>
    <scope>NUCLEOTIDE SEQUENCE [LARGE SCALE GENOMIC DNA]</scope>
</reference>
<accession>A0A8C4SR71</accession>
<reference evidence="1" key="3">
    <citation type="submission" date="2025-09" db="UniProtKB">
        <authorList>
            <consortium name="Ensembl"/>
        </authorList>
    </citation>
    <scope>IDENTIFICATION</scope>
</reference>
<reference evidence="1" key="2">
    <citation type="submission" date="2025-08" db="UniProtKB">
        <authorList>
            <consortium name="Ensembl"/>
        </authorList>
    </citation>
    <scope>IDENTIFICATION</scope>
</reference>